<dbReference type="InterPro" id="IPR033480">
    <property type="entry name" value="sCache_2"/>
</dbReference>
<dbReference type="Pfam" id="PF08269">
    <property type="entry name" value="dCache_2"/>
    <property type="match status" value="1"/>
</dbReference>
<evidence type="ECO:0000256" key="7">
    <source>
        <dbReference type="ARBA" id="ARBA00029447"/>
    </source>
</evidence>
<dbReference type="Gene3D" id="1.10.287.950">
    <property type="entry name" value="Methyl-accepting chemotaxis protein"/>
    <property type="match status" value="1"/>
</dbReference>
<dbReference type="AlphaFoldDB" id="A0A0N1MV14"/>
<evidence type="ECO:0000256" key="1">
    <source>
        <dbReference type="ARBA" id="ARBA00004651"/>
    </source>
</evidence>
<protein>
    <recommendedName>
        <fullName evidence="15">Chemotaxis protein</fullName>
    </recommendedName>
</protein>
<comment type="similarity">
    <text evidence="7">Belongs to the methyl-accepting chemotaxis (MCP) protein family.</text>
</comment>
<dbReference type="SMART" id="SM00283">
    <property type="entry name" value="MA"/>
    <property type="match status" value="1"/>
</dbReference>
<feature type="domain" description="Methyl-accepting transducer" evidence="11">
    <location>
        <begin position="272"/>
        <end position="508"/>
    </location>
</feature>
<dbReference type="FunFam" id="1.10.287.950:FF:000001">
    <property type="entry name" value="Methyl-accepting chemotaxis sensory transducer"/>
    <property type="match status" value="1"/>
</dbReference>
<dbReference type="SMART" id="SM00304">
    <property type="entry name" value="HAMP"/>
    <property type="match status" value="1"/>
</dbReference>
<dbReference type="Gene3D" id="3.30.450.20">
    <property type="entry name" value="PAS domain"/>
    <property type="match status" value="1"/>
</dbReference>
<keyword evidence="6 8" id="KW-0807">Transducer</keyword>
<organism evidence="13 14">
    <name type="scientific">Pseudoalteromonas porphyrae</name>
    <dbReference type="NCBI Taxonomy" id="187330"/>
    <lineage>
        <taxon>Bacteria</taxon>
        <taxon>Pseudomonadati</taxon>
        <taxon>Pseudomonadota</taxon>
        <taxon>Gammaproteobacteria</taxon>
        <taxon>Alteromonadales</taxon>
        <taxon>Pseudoalteromonadaceae</taxon>
        <taxon>Pseudoalteromonas</taxon>
    </lineage>
</organism>
<evidence type="ECO:0000259" key="12">
    <source>
        <dbReference type="PROSITE" id="PS50885"/>
    </source>
</evidence>
<dbReference type="STRING" id="187330.AMS58_11050"/>
<dbReference type="Pfam" id="PF00672">
    <property type="entry name" value="HAMP"/>
    <property type="match status" value="1"/>
</dbReference>
<feature type="domain" description="HAMP" evidence="12">
    <location>
        <begin position="214"/>
        <end position="267"/>
    </location>
</feature>
<evidence type="ECO:0000256" key="2">
    <source>
        <dbReference type="ARBA" id="ARBA00022475"/>
    </source>
</evidence>
<keyword evidence="3 10" id="KW-0812">Transmembrane</keyword>
<dbReference type="GO" id="GO:0004888">
    <property type="term" value="F:transmembrane signaling receptor activity"/>
    <property type="evidence" value="ECO:0007669"/>
    <property type="project" value="InterPro"/>
</dbReference>
<evidence type="ECO:0000256" key="8">
    <source>
        <dbReference type="PROSITE-ProRule" id="PRU00284"/>
    </source>
</evidence>
<evidence type="ECO:0000256" key="3">
    <source>
        <dbReference type="ARBA" id="ARBA00022692"/>
    </source>
</evidence>
<dbReference type="InterPro" id="IPR003660">
    <property type="entry name" value="HAMP_dom"/>
</dbReference>
<keyword evidence="14" id="KW-1185">Reference proteome</keyword>
<sequence length="544" mass="59995">MKLLTNCLNNLKVSAKLRLIIIFASLIILILQIHNAYDLKDRMLIERKNSAQLLVDSIESQFKALESNFELTEQARNDEIKRLVKQASYGQSGYFFLFDLSGKMVMHPIKPQLNDLSMTTHEKPFIASAFTQFVKMARLYNQGFVYYQWPKPGSVELEQKTSFVKRLGSGQWAIATGIYLDDIEEEFNEQLKISLISTFGSIVVLVLLGLYIARNITKPLAKLTYSMSEIAANKDLTISLKSDGKDELSIMACAFNNMNNDFKDVLSVINGNTSTLASQAEELACVTSQIQVGIAEQKEQTVQVANNIASLSTQAHSITQQTALSLQTTKDVELLSKQGLKHVEDNFNSITQVAGNVEQAQLAVLELQTASEQIGDILNVIRQVAEQTNLLALNAAIEAARAGDQGRGFAVVADEVRTLAKRTQESTGSIQLMIEQLQARVGLTVEQMQQAHSATQYGLSVSHECTQTLQQIDEAVHVLFTISEDIALATNDQQNAMTSIGGNITEISAIAEQTELGAKHTHQSSEQLSEMSQKLNGLVGEFKL</sequence>
<keyword evidence="5 10" id="KW-0472">Membrane</keyword>
<proteinExistence type="inferred from homology"/>
<dbReference type="GO" id="GO:0007165">
    <property type="term" value="P:signal transduction"/>
    <property type="evidence" value="ECO:0007669"/>
    <property type="project" value="UniProtKB-KW"/>
</dbReference>
<dbReference type="PANTHER" id="PTHR32089:SF119">
    <property type="entry name" value="METHYL-ACCEPTING CHEMOTAXIS PROTEIN CTPL"/>
    <property type="match status" value="1"/>
</dbReference>
<dbReference type="RefSeq" id="WP_054453289.1">
    <property type="nucleotide sequence ID" value="NZ_LHPH01000004.1"/>
</dbReference>
<evidence type="ECO:0000313" key="14">
    <source>
        <dbReference type="Proteomes" id="UP000037848"/>
    </source>
</evidence>
<dbReference type="InterPro" id="IPR004090">
    <property type="entry name" value="Chemotax_Me-accpt_rcpt"/>
</dbReference>
<dbReference type="GO" id="GO:0006935">
    <property type="term" value="P:chemotaxis"/>
    <property type="evidence" value="ECO:0007669"/>
    <property type="project" value="InterPro"/>
</dbReference>
<dbReference type="Proteomes" id="UP000037848">
    <property type="component" value="Unassembled WGS sequence"/>
</dbReference>
<feature type="transmembrane region" description="Helical" evidence="10">
    <location>
        <begin position="20"/>
        <end position="37"/>
    </location>
</feature>
<dbReference type="PROSITE" id="PS50885">
    <property type="entry name" value="HAMP"/>
    <property type="match status" value="1"/>
</dbReference>
<dbReference type="InterPro" id="IPR004089">
    <property type="entry name" value="MCPsignal_dom"/>
</dbReference>
<dbReference type="PROSITE" id="PS50111">
    <property type="entry name" value="CHEMOTAXIS_TRANSDUC_2"/>
    <property type="match status" value="1"/>
</dbReference>
<accession>A0A0N1MV14</accession>
<reference evidence="13 14" key="1">
    <citation type="submission" date="2015-08" db="EMBL/GenBank/DDBJ databases">
        <title>Draft Genome Sequence of Pseudoalteromonas porphyrae UCD-SED14.</title>
        <authorList>
            <person name="Coil D.A."/>
            <person name="Jospin G."/>
            <person name="Lee R.D."/>
            <person name="Eisen J.A."/>
        </authorList>
    </citation>
    <scope>NUCLEOTIDE SEQUENCE [LARGE SCALE GENOMIC DNA]</scope>
    <source>
        <strain evidence="13 14">UCD-SED14</strain>
    </source>
</reference>
<evidence type="ECO:0000256" key="9">
    <source>
        <dbReference type="SAM" id="Coils"/>
    </source>
</evidence>
<evidence type="ECO:0000259" key="11">
    <source>
        <dbReference type="PROSITE" id="PS50111"/>
    </source>
</evidence>
<evidence type="ECO:0000313" key="13">
    <source>
        <dbReference type="EMBL" id="KPH64677.1"/>
    </source>
</evidence>
<dbReference type="SUPFAM" id="SSF58104">
    <property type="entry name" value="Methyl-accepting chemotaxis protein (MCP) signaling domain"/>
    <property type="match status" value="1"/>
</dbReference>
<dbReference type="InterPro" id="IPR004010">
    <property type="entry name" value="Double_Cache_2"/>
</dbReference>
<keyword evidence="2" id="KW-1003">Cell membrane</keyword>
<keyword evidence="4 10" id="KW-1133">Transmembrane helix</keyword>
<evidence type="ECO:0000256" key="10">
    <source>
        <dbReference type="SAM" id="Phobius"/>
    </source>
</evidence>
<dbReference type="OrthoDB" id="2489132at2"/>
<evidence type="ECO:0008006" key="15">
    <source>
        <dbReference type="Google" id="ProtNLM"/>
    </source>
</evidence>
<comment type="subcellular location">
    <subcellularLocation>
        <location evidence="1">Cell membrane</location>
        <topology evidence="1">Multi-pass membrane protein</topology>
    </subcellularLocation>
</comment>
<dbReference type="Pfam" id="PF00015">
    <property type="entry name" value="MCPsignal"/>
    <property type="match status" value="1"/>
</dbReference>
<feature type="transmembrane region" description="Helical" evidence="10">
    <location>
        <begin position="193"/>
        <end position="213"/>
    </location>
</feature>
<dbReference type="CDD" id="cd06225">
    <property type="entry name" value="HAMP"/>
    <property type="match status" value="1"/>
</dbReference>
<evidence type="ECO:0000256" key="5">
    <source>
        <dbReference type="ARBA" id="ARBA00023136"/>
    </source>
</evidence>
<evidence type="ECO:0000256" key="6">
    <source>
        <dbReference type="ARBA" id="ARBA00023224"/>
    </source>
</evidence>
<dbReference type="PANTHER" id="PTHR32089">
    <property type="entry name" value="METHYL-ACCEPTING CHEMOTAXIS PROTEIN MCPB"/>
    <property type="match status" value="1"/>
</dbReference>
<dbReference type="SMART" id="SM01049">
    <property type="entry name" value="Cache_2"/>
    <property type="match status" value="1"/>
</dbReference>
<dbReference type="PATRIC" id="fig|187330.3.peg.2821"/>
<dbReference type="PRINTS" id="PR00260">
    <property type="entry name" value="CHEMTRNSDUCR"/>
</dbReference>
<comment type="caution">
    <text evidence="13">The sequence shown here is derived from an EMBL/GenBank/DDBJ whole genome shotgun (WGS) entry which is preliminary data.</text>
</comment>
<evidence type="ECO:0000256" key="4">
    <source>
        <dbReference type="ARBA" id="ARBA00022989"/>
    </source>
</evidence>
<dbReference type="EMBL" id="LHPH01000004">
    <property type="protein sequence ID" value="KPH64677.1"/>
    <property type="molecule type" value="Genomic_DNA"/>
</dbReference>
<dbReference type="GO" id="GO:0005886">
    <property type="term" value="C:plasma membrane"/>
    <property type="evidence" value="ECO:0007669"/>
    <property type="project" value="UniProtKB-SubCell"/>
</dbReference>
<keyword evidence="9" id="KW-0175">Coiled coil</keyword>
<name>A0A0N1MV14_9GAMM</name>
<feature type="coiled-coil region" evidence="9">
    <location>
        <begin position="48"/>
        <end position="75"/>
    </location>
</feature>
<gene>
    <name evidence="13" type="ORF">ADS77_05260</name>
</gene>